<reference evidence="10" key="1">
    <citation type="submission" date="2025-08" db="UniProtKB">
        <authorList>
            <consortium name="Ensembl"/>
        </authorList>
    </citation>
    <scope>IDENTIFICATION</scope>
</reference>
<comment type="similarity">
    <text evidence="2">Belongs to the PTEN phosphatase protein family.</text>
</comment>
<dbReference type="GO" id="GO:0046627">
    <property type="term" value="P:negative regulation of insulin receptor signaling pathway"/>
    <property type="evidence" value="ECO:0007669"/>
    <property type="project" value="Ensembl"/>
</dbReference>
<feature type="domain" description="SH2" evidence="7">
    <location>
        <begin position="1067"/>
        <end position="1171"/>
    </location>
</feature>
<dbReference type="GO" id="GO:0048871">
    <property type="term" value="P:multicellular organismal-level homeostasis"/>
    <property type="evidence" value="ECO:0007669"/>
    <property type="project" value="Ensembl"/>
</dbReference>
<evidence type="ECO:0000313" key="10">
    <source>
        <dbReference type="Ensembl" id="ENSSPUP00000022764.1"/>
    </source>
</evidence>
<evidence type="ECO:0000259" key="7">
    <source>
        <dbReference type="PROSITE" id="PS50001"/>
    </source>
</evidence>
<feature type="region of interest" description="Disordered" evidence="6">
    <location>
        <begin position="996"/>
        <end position="1052"/>
    </location>
</feature>
<evidence type="ECO:0000256" key="3">
    <source>
        <dbReference type="ARBA" id="ARBA00022553"/>
    </source>
</evidence>
<reference evidence="10" key="2">
    <citation type="submission" date="2025-09" db="UniProtKB">
        <authorList>
            <consortium name="Ensembl"/>
        </authorList>
    </citation>
    <scope>IDENTIFICATION</scope>
</reference>
<dbReference type="PANTHER" id="PTHR45734">
    <property type="entry name" value="TENSIN"/>
    <property type="match status" value="1"/>
</dbReference>
<dbReference type="SMART" id="SM01326">
    <property type="entry name" value="PTEN_C2"/>
    <property type="match status" value="1"/>
</dbReference>
<dbReference type="GO" id="GO:0042802">
    <property type="term" value="F:identical protein binding"/>
    <property type="evidence" value="ECO:0007669"/>
    <property type="project" value="Ensembl"/>
</dbReference>
<dbReference type="GO" id="GO:0004725">
    <property type="term" value="F:protein tyrosine phosphatase activity"/>
    <property type="evidence" value="ECO:0007669"/>
    <property type="project" value="Ensembl"/>
</dbReference>
<dbReference type="InterPro" id="IPR035892">
    <property type="entry name" value="C2_domain_sf"/>
</dbReference>
<name>A0A8D0HJ42_SPHPU</name>
<evidence type="ECO:0000259" key="8">
    <source>
        <dbReference type="PROSITE" id="PS51181"/>
    </source>
</evidence>
<evidence type="ECO:0000256" key="2">
    <source>
        <dbReference type="ARBA" id="ARBA00007881"/>
    </source>
</evidence>
<comment type="subcellular location">
    <subcellularLocation>
        <location evidence="1">Cell junction</location>
        <location evidence="1">Focal adhesion</location>
    </subcellularLocation>
</comment>
<dbReference type="InterPro" id="IPR003595">
    <property type="entry name" value="Tyr_Pase_cat"/>
</dbReference>
<dbReference type="GO" id="GO:0008285">
    <property type="term" value="P:negative regulation of cell population proliferation"/>
    <property type="evidence" value="ECO:0007669"/>
    <property type="project" value="Ensembl"/>
</dbReference>
<feature type="domain" description="Phosphatase tensin-type" evidence="8">
    <location>
        <begin position="46"/>
        <end position="218"/>
    </location>
</feature>
<dbReference type="InterPro" id="IPR029023">
    <property type="entry name" value="Tensin_phosphatase"/>
</dbReference>
<evidence type="ECO:0000256" key="4">
    <source>
        <dbReference type="ARBA" id="ARBA00022999"/>
    </source>
</evidence>
<evidence type="ECO:0000259" key="9">
    <source>
        <dbReference type="PROSITE" id="PS51182"/>
    </source>
</evidence>
<evidence type="ECO:0000256" key="6">
    <source>
        <dbReference type="SAM" id="MobiDB-lite"/>
    </source>
</evidence>
<keyword evidence="3" id="KW-0597">Phosphoprotein</keyword>
<dbReference type="InterPro" id="IPR051484">
    <property type="entry name" value="Tensin_PTEN_phosphatase"/>
</dbReference>
<feature type="domain" description="C2 tensin-type" evidence="9">
    <location>
        <begin position="223"/>
        <end position="349"/>
    </location>
</feature>
<dbReference type="InterPro" id="IPR036860">
    <property type="entry name" value="SH2_dom_sf"/>
</dbReference>
<feature type="compositionally biased region" description="Polar residues" evidence="6">
    <location>
        <begin position="903"/>
        <end position="914"/>
    </location>
</feature>
<dbReference type="CDD" id="cd01213">
    <property type="entry name" value="PTB_tensin"/>
    <property type="match status" value="1"/>
</dbReference>
<dbReference type="SUPFAM" id="SSF49562">
    <property type="entry name" value="C2 domain (Calcium/lipid-binding domain, CaLB)"/>
    <property type="match status" value="1"/>
</dbReference>
<dbReference type="GO" id="GO:0019900">
    <property type="term" value="F:kinase binding"/>
    <property type="evidence" value="ECO:0007669"/>
    <property type="project" value="Ensembl"/>
</dbReference>
<dbReference type="Gene3D" id="2.60.40.1110">
    <property type="match status" value="1"/>
</dbReference>
<evidence type="ECO:0000256" key="1">
    <source>
        <dbReference type="ARBA" id="ARBA00004246"/>
    </source>
</evidence>
<dbReference type="InterPro" id="IPR029021">
    <property type="entry name" value="Prot-tyrosine_phosphatase-like"/>
</dbReference>
<evidence type="ECO:0000256" key="5">
    <source>
        <dbReference type="PROSITE-ProRule" id="PRU00191"/>
    </source>
</evidence>
<dbReference type="PANTHER" id="PTHR45734:SF1">
    <property type="entry name" value="TENSIN-2"/>
    <property type="match status" value="1"/>
</dbReference>
<feature type="compositionally biased region" description="Low complexity" evidence="6">
    <location>
        <begin position="809"/>
        <end position="834"/>
    </location>
</feature>
<dbReference type="OMA" id="IVQREEM"/>
<dbReference type="GO" id="GO:0014850">
    <property type="term" value="P:response to muscle activity"/>
    <property type="evidence" value="ECO:0007669"/>
    <property type="project" value="Ensembl"/>
</dbReference>
<dbReference type="GO" id="GO:0032963">
    <property type="term" value="P:collagen metabolic process"/>
    <property type="evidence" value="ECO:0007669"/>
    <property type="project" value="Ensembl"/>
</dbReference>
<feature type="compositionally biased region" description="Low complexity" evidence="6">
    <location>
        <begin position="432"/>
        <end position="441"/>
    </location>
</feature>
<dbReference type="Gene3D" id="3.30.505.10">
    <property type="entry name" value="SH2 domain"/>
    <property type="match status" value="1"/>
</dbReference>
<dbReference type="FunFam" id="3.90.190.10:FF:000010">
    <property type="entry name" value="tensin-1 isoform X2"/>
    <property type="match status" value="1"/>
</dbReference>
<feature type="region of interest" description="Disordered" evidence="6">
    <location>
        <begin position="742"/>
        <end position="775"/>
    </location>
</feature>
<dbReference type="SUPFAM" id="SSF50729">
    <property type="entry name" value="PH domain-like"/>
    <property type="match status" value="1"/>
</dbReference>
<dbReference type="InterPro" id="IPR000980">
    <property type="entry name" value="SH2"/>
</dbReference>
<dbReference type="Gene3D" id="2.30.29.30">
    <property type="entry name" value="Pleckstrin-homology domain (PH domain)/Phosphotyrosine-binding domain (PTB)"/>
    <property type="match status" value="1"/>
</dbReference>
<proteinExistence type="inferred from homology"/>
<dbReference type="GO" id="GO:0035264">
    <property type="term" value="P:multicellular organism growth"/>
    <property type="evidence" value="ECO:0007669"/>
    <property type="project" value="Ensembl"/>
</dbReference>
<dbReference type="GO" id="GO:0001822">
    <property type="term" value="P:kidney development"/>
    <property type="evidence" value="ECO:0007669"/>
    <property type="project" value="Ensembl"/>
</dbReference>
<dbReference type="GO" id="GO:0019725">
    <property type="term" value="P:cellular homeostasis"/>
    <property type="evidence" value="ECO:0007669"/>
    <property type="project" value="Ensembl"/>
</dbReference>
<sequence length="1305" mass="144438">LSFLLPMCQRRNTAPVRRIEHLWGPQDTVLLPLKAHSSPSRSFSLDHVMEHKYDFDFTYITERIISVFYPPALEEQRYRSNLREVAQMLKSKHEEKYMLFNLSEKRHDITRLNPKVQDFGWPDLHAPPLDKICSICKAMETWLNSDPQHVVVLHCKGNKGKTGVIVAAYMHYSKISASADQALGTLTMRKFCEDKVAALLQPSQKRYINYFSGLLSGTIKMNSNTLFLHHVLIPAIPSFEPGGGYQPFLKVYQSMQLVYTSGIYLHSAGGAQRLCISLEPALLLKGDVMVKCYHKQVRGAERDVVFRVQFHTCTLHSTQLWFCKDELDEAWADERFPFEASVEFVFSSGPEKVKGRESLRNSTAVTVDYSISDPAVRWDSYESFNLQHEDSLEDMSHTRGPLDGSLYARIKKKRNLSSLLSPPQQHGGRLLSISSDSGHSSMLTEKPDDTMPPGKPLPTPAEKEELDRLLGGFGVKAVPRTPSEGSIQPSKDRETAILEDELADANQLGTLSSAYPARRPGLVRHCSCRLGYHSHSPERPPNGTYYRPDCSLDRRRLVYNGGHPETYEEKRRAYRSLSEGFQSLHHPYPYSHEPPPPQSHGRRDEELLVLEEPPAFLCPCQECQEEAAREEASLPTAAFYGLHLEREAELWGLENRSPLLQALPRGRQPIPLLMPAAYGHHHAPHGQHQAFELAHVSHGYPAHHRTKEESTEAFAYPRYGPAYPTLAPYTYGRATPARHCTPPYAPGYQSPHAGSVSPVSPPYPTPRKHGSYETAEGDQGYLLPAHPERCWWSPLFTSLLVFPSPRTPEPCSKASSSPESSLHSSPEELSPPGSRRLLEKPSVSPSPTQTPSPTQPWVHLPGSRAQVNGLAPRPGHQIAPPYPGARGSANLTHIAPLLMANHATSQESQPQQNGPEPASPRAIATSPEPPTSPHGPANYNGRPHGDAGVLVQSPHGSPPLGPCAFTIHPPAPYSPPDMQCSPTPAFPIATAYYTGAEGSSPLQPPLPEKRHTPASGHWESSPPGRSPGTAHHVTFAPSVPDSTTPAPDSLQEHQASVKFVQDTSKFWYKPTLSRDQAIAILKDKEPGCFLIRDSNSFQGAYGLALKVATPPPNSLRDPAEQLVRHFLIETGPRGVKIKGCHNEPHFGSLPALVSQHSITPISLPCRLRIPSKGCLPLPAKRSHPLLMPPAHYGSPTPTFSALGPQWLGHLPIQPSSSPLPFSPSHRIFFRRHYPVSAITFCSTDPQDRRWTNPDGTTSKIFGFVAKKQGSPCENVCHLFAELDPEQPASAIVNFITKVMLGTHRK</sequence>
<dbReference type="InterPro" id="IPR011993">
    <property type="entry name" value="PH-like_dom_sf"/>
</dbReference>
<gene>
    <name evidence="10" type="primary">TNS2</name>
</gene>
<dbReference type="GO" id="GO:0005925">
    <property type="term" value="C:focal adhesion"/>
    <property type="evidence" value="ECO:0007669"/>
    <property type="project" value="UniProtKB-SubCell"/>
</dbReference>
<feature type="region of interest" description="Disordered" evidence="6">
    <location>
        <begin position="903"/>
        <end position="944"/>
    </location>
</feature>
<dbReference type="PROSITE" id="PS51181">
    <property type="entry name" value="PPASE_TENSIN"/>
    <property type="match status" value="1"/>
</dbReference>
<dbReference type="PROSITE" id="PS50001">
    <property type="entry name" value="SH2"/>
    <property type="match status" value="1"/>
</dbReference>
<dbReference type="InterPro" id="IPR033929">
    <property type="entry name" value="Tensin_PTB"/>
</dbReference>
<dbReference type="PROSITE" id="PS51182">
    <property type="entry name" value="C2_TENSIN"/>
    <property type="match status" value="1"/>
</dbReference>
<feature type="region of interest" description="Disordered" evidence="6">
    <location>
        <begin position="417"/>
        <end position="461"/>
    </location>
</feature>
<dbReference type="Gene3D" id="3.90.190.10">
    <property type="entry name" value="Protein tyrosine phosphatase superfamily"/>
    <property type="match status" value="1"/>
</dbReference>
<organism evidence="10 11">
    <name type="scientific">Sphenodon punctatus</name>
    <name type="common">Tuatara</name>
    <name type="synonym">Hatteria punctata</name>
    <dbReference type="NCBI Taxonomy" id="8508"/>
    <lineage>
        <taxon>Eukaryota</taxon>
        <taxon>Metazoa</taxon>
        <taxon>Chordata</taxon>
        <taxon>Craniata</taxon>
        <taxon>Vertebrata</taxon>
        <taxon>Euteleostomi</taxon>
        <taxon>Lepidosauria</taxon>
        <taxon>Sphenodontia</taxon>
        <taxon>Sphenodontidae</taxon>
        <taxon>Sphenodon</taxon>
    </lineage>
</organism>
<dbReference type="Ensembl" id="ENSSPUT00000024271.1">
    <property type="protein sequence ID" value="ENSSPUP00000022764.1"/>
    <property type="gene ID" value="ENSSPUG00000017466.1"/>
</dbReference>
<dbReference type="SUPFAM" id="SSF52799">
    <property type="entry name" value="(Phosphotyrosine protein) phosphatases II"/>
    <property type="match status" value="1"/>
</dbReference>
<keyword evidence="11" id="KW-1185">Reference proteome</keyword>
<dbReference type="SUPFAM" id="SSF55550">
    <property type="entry name" value="SH2 domain"/>
    <property type="match status" value="1"/>
</dbReference>
<dbReference type="InterPro" id="IPR013625">
    <property type="entry name" value="PTB"/>
</dbReference>
<dbReference type="Pfam" id="PF10409">
    <property type="entry name" value="PTEN_C2"/>
    <property type="match status" value="1"/>
</dbReference>
<dbReference type="CDD" id="cd09927">
    <property type="entry name" value="SH2_Tensin_like"/>
    <property type="match status" value="1"/>
</dbReference>
<dbReference type="InterPro" id="IPR035012">
    <property type="entry name" value="Tensin-like_SH2"/>
</dbReference>
<accession>A0A8D0HJ42</accession>
<dbReference type="InterPro" id="IPR014020">
    <property type="entry name" value="Tensin_C2-dom"/>
</dbReference>
<dbReference type="SMART" id="SM00252">
    <property type="entry name" value="SH2"/>
    <property type="match status" value="1"/>
</dbReference>
<protein>
    <submittedName>
        <fullName evidence="10">Tensin 2</fullName>
    </submittedName>
</protein>
<dbReference type="Pfam" id="PF00017">
    <property type="entry name" value="SH2"/>
    <property type="match status" value="1"/>
</dbReference>
<dbReference type="Proteomes" id="UP000694392">
    <property type="component" value="Unplaced"/>
</dbReference>
<dbReference type="CDD" id="cd14562">
    <property type="entry name" value="PTP_tensin-2"/>
    <property type="match status" value="1"/>
</dbReference>
<dbReference type="SMART" id="SM00404">
    <property type="entry name" value="PTPc_motif"/>
    <property type="match status" value="1"/>
</dbReference>
<dbReference type="Pfam" id="PF08416">
    <property type="entry name" value="PTB"/>
    <property type="match status" value="1"/>
</dbReference>
<evidence type="ECO:0000313" key="11">
    <source>
        <dbReference type="Proteomes" id="UP000694392"/>
    </source>
</evidence>
<feature type="region of interest" description="Disordered" evidence="6">
    <location>
        <begin position="806"/>
        <end position="889"/>
    </location>
</feature>
<dbReference type="GeneTree" id="ENSGT00940000161535"/>
<feature type="region of interest" description="Disordered" evidence="6">
    <location>
        <begin position="584"/>
        <end position="603"/>
    </location>
</feature>
<keyword evidence="4 5" id="KW-0727">SH2 domain</keyword>